<dbReference type="GeneID" id="114240429"/>
<evidence type="ECO:0000256" key="1">
    <source>
        <dbReference type="SAM" id="MobiDB-lite"/>
    </source>
</evidence>
<feature type="region of interest" description="Disordered" evidence="1">
    <location>
        <begin position="92"/>
        <end position="118"/>
    </location>
</feature>
<reference evidence="3" key="1">
    <citation type="submission" date="2025-08" db="UniProtKB">
        <authorList>
            <consortium name="RefSeq"/>
        </authorList>
    </citation>
    <scope>IDENTIFICATION</scope>
    <source>
        <tissue evidence="3">Silk gland</tissue>
    </source>
</reference>
<dbReference type="RefSeq" id="XP_028026762.1">
    <property type="nucleotide sequence ID" value="XM_028170961.1"/>
</dbReference>
<gene>
    <name evidence="3" type="primary">LOC114240429</name>
</gene>
<feature type="region of interest" description="Disordered" evidence="1">
    <location>
        <begin position="210"/>
        <end position="242"/>
    </location>
</feature>
<sequence length="299" mass="32529">MSLGFLSEWGAAAECRATRLWAAASTPARASPTLDCSPCRWLRSRSSPVRAEAGEDRTRNQSRESSPAPHGRPGRDGSTLVCGYSTTFRRDGGARYITRPPPRPVRLLRAPPDSTHPITVQKRCSREGRHVAAQTLRTLIAALPLDAPPLCCPARHSALDNATPSQGTDQGEMFLTPTADISSHGTHVPTHAECAPPRTRRASVAVQASLASTENPDYLQTESSSPGGGPRDTDTRPDPTDACDDECKNATWRHGVRALRDAHMRLARRHLRLLDTLSRALDPSPRAHRTRASANKLRL</sequence>
<dbReference type="AlphaFoldDB" id="A0A6J2JCC7"/>
<feature type="compositionally biased region" description="Polar residues" evidence="1">
    <location>
        <begin position="210"/>
        <end position="225"/>
    </location>
</feature>
<accession>A0A6J2JCC7</accession>
<organism evidence="2 3">
    <name type="scientific">Bombyx mandarina</name>
    <name type="common">Wild silk moth</name>
    <name type="synonym">Wild silkworm</name>
    <dbReference type="NCBI Taxonomy" id="7092"/>
    <lineage>
        <taxon>Eukaryota</taxon>
        <taxon>Metazoa</taxon>
        <taxon>Ecdysozoa</taxon>
        <taxon>Arthropoda</taxon>
        <taxon>Hexapoda</taxon>
        <taxon>Insecta</taxon>
        <taxon>Pterygota</taxon>
        <taxon>Neoptera</taxon>
        <taxon>Endopterygota</taxon>
        <taxon>Lepidoptera</taxon>
        <taxon>Glossata</taxon>
        <taxon>Ditrysia</taxon>
        <taxon>Bombycoidea</taxon>
        <taxon>Bombycidae</taxon>
        <taxon>Bombycinae</taxon>
        <taxon>Bombyx</taxon>
    </lineage>
</organism>
<proteinExistence type="predicted"/>
<feature type="region of interest" description="Disordered" evidence="1">
    <location>
        <begin position="47"/>
        <end position="80"/>
    </location>
</feature>
<evidence type="ECO:0000313" key="3">
    <source>
        <dbReference type="RefSeq" id="XP_028026762.1"/>
    </source>
</evidence>
<dbReference type="Proteomes" id="UP000504629">
    <property type="component" value="Unplaced"/>
</dbReference>
<evidence type="ECO:0000313" key="2">
    <source>
        <dbReference type="Proteomes" id="UP000504629"/>
    </source>
</evidence>
<protein>
    <submittedName>
        <fullName evidence="3">Uncharacterized protein LOC114240429</fullName>
    </submittedName>
</protein>
<feature type="compositionally biased region" description="Basic and acidic residues" evidence="1">
    <location>
        <begin position="52"/>
        <end position="62"/>
    </location>
</feature>
<name>A0A6J2JCC7_BOMMA</name>
<dbReference type="KEGG" id="bman:114240429"/>
<keyword evidence="2" id="KW-1185">Reference proteome</keyword>